<dbReference type="Proteomes" id="UP000521032">
    <property type="component" value="Unassembled WGS sequence"/>
</dbReference>
<dbReference type="InterPro" id="IPR003488">
    <property type="entry name" value="DprA"/>
</dbReference>
<dbReference type="SUPFAM" id="SSF102405">
    <property type="entry name" value="MCP/YpsA-like"/>
    <property type="match status" value="1"/>
</dbReference>
<organism evidence="3 4">
    <name type="scientific">Phocicoccus schoeneichii</name>
    <dbReference type="NCBI Taxonomy" id="1812261"/>
    <lineage>
        <taxon>Bacteria</taxon>
        <taxon>Bacillati</taxon>
        <taxon>Bacillota</taxon>
        <taxon>Bacilli</taxon>
        <taxon>Bacillales</taxon>
        <taxon>Salinicoccaceae</taxon>
        <taxon>Phocicoccus</taxon>
    </lineage>
</organism>
<dbReference type="PANTHER" id="PTHR43022">
    <property type="entry name" value="PROTEIN SMF"/>
    <property type="match status" value="1"/>
</dbReference>
<protein>
    <recommendedName>
        <fullName evidence="2">Smf/DprA SLOG domain-containing protein</fullName>
    </recommendedName>
</protein>
<evidence type="ECO:0000256" key="1">
    <source>
        <dbReference type="ARBA" id="ARBA00006525"/>
    </source>
</evidence>
<dbReference type="EMBL" id="CAJEWE010000010">
    <property type="protein sequence ID" value="CAD2076134.1"/>
    <property type="molecule type" value="Genomic_DNA"/>
</dbReference>
<dbReference type="AlphaFoldDB" id="A0A6V7RFB7"/>
<reference evidence="3 4" key="1">
    <citation type="submission" date="2020-07" db="EMBL/GenBank/DDBJ databases">
        <authorList>
            <person name="Criscuolo A."/>
        </authorList>
    </citation>
    <scope>NUCLEOTIDE SEQUENCE [LARGE SCALE GENOMIC DNA]</scope>
    <source>
        <strain evidence="4">CIP 111030</strain>
    </source>
</reference>
<evidence type="ECO:0000259" key="2">
    <source>
        <dbReference type="Pfam" id="PF02481"/>
    </source>
</evidence>
<dbReference type="InterPro" id="IPR057666">
    <property type="entry name" value="DrpA_SLOG"/>
</dbReference>
<evidence type="ECO:0000313" key="3">
    <source>
        <dbReference type="EMBL" id="CAD2076134.1"/>
    </source>
</evidence>
<dbReference type="Gene3D" id="3.40.50.450">
    <property type="match status" value="1"/>
</dbReference>
<dbReference type="RefSeq" id="WP_186087091.1">
    <property type="nucleotide sequence ID" value="NZ_BMDB01000001.1"/>
</dbReference>
<name>A0A6V7RFB7_9BACL</name>
<evidence type="ECO:0000313" key="4">
    <source>
        <dbReference type="Proteomes" id="UP000521032"/>
    </source>
</evidence>
<proteinExistence type="inferred from homology"/>
<gene>
    <name evidence="3" type="ORF">JEOSCH030_00998</name>
</gene>
<keyword evidence="4" id="KW-1185">Reference proteome</keyword>
<accession>A0A6V7RFB7</accession>
<comment type="caution">
    <text evidence="3">The sequence shown here is derived from an EMBL/GenBank/DDBJ whole genome shotgun (WGS) entry which is preliminary data.</text>
</comment>
<comment type="similarity">
    <text evidence="1">Belongs to the DprA/Smf family.</text>
</comment>
<dbReference type="GO" id="GO:0009294">
    <property type="term" value="P:DNA-mediated transformation"/>
    <property type="evidence" value="ECO:0007669"/>
    <property type="project" value="InterPro"/>
</dbReference>
<dbReference type="Pfam" id="PF02481">
    <property type="entry name" value="DNA_processg_A"/>
    <property type="match status" value="1"/>
</dbReference>
<sequence>MKELKYSFAHITAKEYKNLGDPNETLYKKLRIAEQLDTDKILDGLNKNGISFITINDPEYPSLLKETYDPPYLLYYKGDISLLKKQSFAIVGSRKAATYTKAALKQIIPYLKDYCIISGLAYGADDIAHRIAIDNNIPTIGVLGFGHNTHYPKTTEQTRNIIEEKYLTISEFPPNSQIERWKFVSRNRLIAGIAVGTLVTEAEIKSGSLITLEMAMDENRHTFCLPGNMTSQLSIGTNLRIQEGSIPVVFPEDITTILNESKII</sequence>
<dbReference type="PANTHER" id="PTHR43022:SF1">
    <property type="entry name" value="PROTEIN SMF"/>
    <property type="match status" value="1"/>
</dbReference>
<feature type="domain" description="Smf/DprA SLOG" evidence="2">
    <location>
        <begin position="52"/>
        <end position="256"/>
    </location>
</feature>